<feature type="region of interest" description="Disordered" evidence="2">
    <location>
        <begin position="333"/>
        <end position="357"/>
    </location>
</feature>
<dbReference type="Pfam" id="PF00041">
    <property type="entry name" value="fn3"/>
    <property type="match status" value="1"/>
</dbReference>
<feature type="domain" description="Fibronectin type-III" evidence="4">
    <location>
        <begin position="1"/>
        <end position="79"/>
    </location>
</feature>
<dbReference type="SMART" id="SM00060">
    <property type="entry name" value="FN3"/>
    <property type="match status" value="1"/>
</dbReference>
<dbReference type="InterPro" id="IPR050964">
    <property type="entry name" value="Striated_Muscle_Regulatory"/>
</dbReference>
<dbReference type="PROSITE" id="PS50853">
    <property type="entry name" value="FN3"/>
    <property type="match status" value="2"/>
</dbReference>
<evidence type="ECO:0000259" key="4">
    <source>
        <dbReference type="PROSITE" id="PS50853"/>
    </source>
</evidence>
<keyword evidence="3" id="KW-1133">Transmembrane helix</keyword>
<reference evidence="5 6" key="1">
    <citation type="submission" date="2021-06" db="EMBL/GenBank/DDBJ databases">
        <title>Caerostris darwini draft genome.</title>
        <authorList>
            <person name="Kono N."/>
            <person name="Arakawa K."/>
        </authorList>
    </citation>
    <scope>NUCLEOTIDE SEQUENCE [LARGE SCALE GENOMIC DNA]</scope>
</reference>
<dbReference type="CDD" id="cd00063">
    <property type="entry name" value="FN3"/>
    <property type="match status" value="2"/>
</dbReference>
<dbReference type="GO" id="GO:0045214">
    <property type="term" value="P:sarcomere organization"/>
    <property type="evidence" value="ECO:0007669"/>
    <property type="project" value="TreeGrafter"/>
</dbReference>
<dbReference type="InterPro" id="IPR036116">
    <property type="entry name" value="FN3_sf"/>
</dbReference>
<dbReference type="Proteomes" id="UP001054837">
    <property type="component" value="Unassembled WGS sequence"/>
</dbReference>
<evidence type="ECO:0000313" key="5">
    <source>
        <dbReference type="EMBL" id="GIY44882.1"/>
    </source>
</evidence>
<dbReference type="PANTHER" id="PTHR13817">
    <property type="entry name" value="TITIN"/>
    <property type="match status" value="1"/>
</dbReference>
<keyword evidence="6" id="KW-1185">Reference proteome</keyword>
<feature type="transmembrane region" description="Helical" evidence="3">
    <location>
        <begin position="202"/>
        <end position="224"/>
    </location>
</feature>
<name>A0AAV4TIY3_9ARAC</name>
<dbReference type="GO" id="GO:0031430">
    <property type="term" value="C:M band"/>
    <property type="evidence" value="ECO:0007669"/>
    <property type="project" value="TreeGrafter"/>
</dbReference>
<gene>
    <name evidence="5" type="primary">AVEN_111949_1</name>
    <name evidence="5" type="ORF">CDAR_241061</name>
</gene>
<keyword evidence="1" id="KW-0677">Repeat</keyword>
<accession>A0AAV4TIY3</accession>
<dbReference type="EMBL" id="BPLQ01009579">
    <property type="protein sequence ID" value="GIY44882.1"/>
    <property type="molecule type" value="Genomic_DNA"/>
</dbReference>
<evidence type="ECO:0000313" key="6">
    <source>
        <dbReference type="Proteomes" id="UP001054837"/>
    </source>
</evidence>
<protein>
    <recommendedName>
        <fullName evidence="4">Fibronectin type-III domain-containing protein</fullName>
    </recommendedName>
</protein>
<organism evidence="5 6">
    <name type="scientific">Caerostris darwini</name>
    <dbReference type="NCBI Taxonomy" id="1538125"/>
    <lineage>
        <taxon>Eukaryota</taxon>
        <taxon>Metazoa</taxon>
        <taxon>Ecdysozoa</taxon>
        <taxon>Arthropoda</taxon>
        <taxon>Chelicerata</taxon>
        <taxon>Arachnida</taxon>
        <taxon>Araneae</taxon>
        <taxon>Araneomorphae</taxon>
        <taxon>Entelegynae</taxon>
        <taxon>Araneoidea</taxon>
        <taxon>Araneidae</taxon>
        <taxon>Caerostris</taxon>
    </lineage>
</organism>
<keyword evidence="3" id="KW-0812">Transmembrane</keyword>
<dbReference type="SUPFAM" id="SSF49265">
    <property type="entry name" value="Fibronectin type III"/>
    <property type="match status" value="1"/>
</dbReference>
<dbReference type="Gene3D" id="2.60.40.10">
    <property type="entry name" value="Immunoglobulins"/>
    <property type="match status" value="2"/>
</dbReference>
<feature type="compositionally biased region" description="Low complexity" evidence="2">
    <location>
        <begin position="633"/>
        <end position="653"/>
    </location>
</feature>
<dbReference type="InterPro" id="IPR013783">
    <property type="entry name" value="Ig-like_fold"/>
</dbReference>
<sequence length="679" mass="74345">MLQVIQGAEEHVEGFYIRFRDLNSGSQKYNMVTVLNGGASSYVLTDLRKYTKYEFFLVPFYKSVEGPPSNSQSAQTLEDVPSAPPDNLYVEILSKTSAAIYWSSPPPQHINGGLKGYLLQVYDNSSNLHSNVTTNSTTTVVTLKNLTAGVLYKARAEAFTQAGVGPSTSFVNILIDPHLVGASDSGLSRRSSSLHTMVQQPWFIAVLGSFLFLLLSIFLVAVFFRRRLAWKKALGVQINVPLHKTEGIRGVNSCETLWINQTLNSSHASNANSLSESKLLEKPDSSLEHNYYSVCAPDYAEVDTHSMSTYYKRDMSCVLAPYATTTLINTQKPTTGSVYDSKSSSSEMSKKSDMPHDANVVRLPDDVFDHFMNKGQPCSSVNYSNDYGYQSRQMKNKFMPGTSKAAGMVNWTDIIPPPPENPPTELTTSPGRPMNARNLSPVKCAYQAQSYQGNFSNKPMNTTSPWSTLGRNMDNEAAAVGLFGLKGPQGLLPQRTLPQGAGAGEMVFQGSLTSLRSDQIPGLNRRISQNGMIPGAGFPFPFFLKSSTSGGDVHQIYAGTILQDPSNPSQEGEDIELNNLYSHRTSLTDQAGGFVINNSSAEENHNVRVCANEYSNNFFIAEYNAGRAQTTLRNRSSRPPSSYSNDGGNNSSGTVPSRNCQVKQKRKDSEPSENQPNGK</sequence>
<dbReference type="AlphaFoldDB" id="A0AAV4TIY3"/>
<feature type="region of interest" description="Disordered" evidence="2">
    <location>
        <begin position="630"/>
        <end position="679"/>
    </location>
</feature>
<dbReference type="InterPro" id="IPR003961">
    <property type="entry name" value="FN3_dom"/>
</dbReference>
<dbReference type="PANTHER" id="PTHR13817:SF172">
    <property type="entry name" value="IG-LIKE DOMAIN-CONTAINING PROTEIN"/>
    <property type="match status" value="1"/>
</dbReference>
<proteinExistence type="predicted"/>
<keyword evidence="3" id="KW-0472">Membrane</keyword>
<feature type="domain" description="Fibronectin type-III" evidence="4">
    <location>
        <begin position="84"/>
        <end position="178"/>
    </location>
</feature>
<evidence type="ECO:0000256" key="2">
    <source>
        <dbReference type="SAM" id="MobiDB-lite"/>
    </source>
</evidence>
<dbReference type="FunFam" id="2.60.40.10:FF:000028">
    <property type="entry name" value="Neuronal cell adhesion molecule"/>
    <property type="match status" value="1"/>
</dbReference>
<evidence type="ECO:0000256" key="1">
    <source>
        <dbReference type="ARBA" id="ARBA00022737"/>
    </source>
</evidence>
<evidence type="ECO:0000256" key="3">
    <source>
        <dbReference type="SAM" id="Phobius"/>
    </source>
</evidence>
<dbReference type="FunFam" id="2.60.40.10:FF:001167">
    <property type="entry name" value="Roundabout 2, isoform B"/>
    <property type="match status" value="1"/>
</dbReference>
<comment type="caution">
    <text evidence="5">The sequence shown here is derived from an EMBL/GenBank/DDBJ whole genome shotgun (WGS) entry which is preliminary data.</text>
</comment>